<dbReference type="InParanoid" id="A0A1X7SVH6"/>
<protein>
    <submittedName>
        <fullName evidence="1">Uncharacterized protein</fullName>
    </submittedName>
</protein>
<name>A0A1X7SVH6_AMPQE</name>
<dbReference type="AlphaFoldDB" id="A0A1X7SVH6"/>
<organism evidence="1">
    <name type="scientific">Amphimedon queenslandica</name>
    <name type="common">Sponge</name>
    <dbReference type="NCBI Taxonomy" id="400682"/>
    <lineage>
        <taxon>Eukaryota</taxon>
        <taxon>Metazoa</taxon>
        <taxon>Porifera</taxon>
        <taxon>Demospongiae</taxon>
        <taxon>Heteroscleromorpha</taxon>
        <taxon>Haplosclerida</taxon>
        <taxon>Niphatidae</taxon>
        <taxon>Amphimedon</taxon>
    </lineage>
</organism>
<evidence type="ECO:0000313" key="1">
    <source>
        <dbReference type="EnsemblMetazoa" id="Aqu2.1.06103_001"/>
    </source>
</evidence>
<proteinExistence type="predicted"/>
<sequence length="348" mass="39417">MVTMSAVDPTLLILVNIYADMYQDRQDTKVYNNGVMQVSVFVSVNYNGEASKDEIIEYVQDNVDIYSLNYGENVQWAKSTTDNGFHHDIDHAANENESVPPKMISDIRALLYFTVPGGTAEGEHRWIAKLNGKQTSTNTPLTVTVEKFTVNQDDFEIVQRDDGLTHVRLYVLKYKDDVFPSTQKLLNCINYRGFKFPATGGNAWISMAVHSCGTIGVFLEYRVTKNIQIAIPKRIYSQDEVVIQNYPDNPCHYGIILRGSTDTIEATADLDPTVVDNAWNEGVVMIQVSHNVQIQCYISGHGWLSPQVGFNDYLFQDTFGGRMEIKIDWNGNGYFGRWKVYEAKVVYP</sequence>
<reference evidence="1" key="1">
    <citation type="submission" date="2017-05" db="UniProtKB">
        <authorList>
            <consortium name="EnsemblMetazoa"/>
        </authorList>
    </citation>
    <scope>IDENTIFICATION</scope>
</reference>
<accession>A0A1X7SVH6</accession>
<dbReference type="EnsemblMetazoa" id="Aqu2.1.06103_001">
    <property type="protein sequence ID" value="Aqu2.1.06103_001"/>
    <property type="gene ID" value="Aqu2.1.06103"/>
</dbReference>